<dbReference type="Pfam" id="PF07963">
    <property type="entry name" value="N_methyl"/>
    <property type="match status" value="1"/>
</dbReference>
<keyword evidence="1" id="KW-1133">Transmembrane helix</keyword>
<keyword evidence="3" id="KW-1185">Reference proteome</keyword>
<dbReference type="EMBL" id="ADCP02000001">
    <property type="protein sequence ID" value="EFV43657.1"/>
    <property type="molecule type" value="Genomic_DNA"/>
</dbReference>
<evidence type="ECO:0000313" key="2">
    <source>
        <dbReference type="EMBL" id="EFV43657.1"/>
    </source>
</evidence>
<dbReference type="GeneID" id="78085649"/>
<name>E5Y8K1_BILW3</name>
<protein>
    <submittedName>
        <fullName evidence="2">Prepilin-type N-terminal cleavage/methylation domain-containing protein</fullName>
    </submittedName>
</protein>
<sequence>MKSSPYRLGFTLIEIISVLVILGILAAVAVPKYFDMQDDAEKKAALSAVAEAQSRIQLSFGQQILQGKPCDKAVEEVSEISKLSDDGKSKFGDFSLGIDKSASGGTLTTAGVAIYAKRGDNDTAVETGGKLYLPSCTDEKGLSGNFSQAVLGYLDRVLATDSHDFRDDILGEVISLGNGVSYTVKNIVNQGGNGAYVDLQYTNASGDTLTFQVHKNSNGESWIQQMVAHSNDGKSINLIKDNYRANLSDAQIRQAQNIVSSMGMDTSSFGPAFDSKLGAGVLYFDKGFVPKQ</sequence>
<dbReference type="SUPFAM" id="SSF54523">
    <property type="entry name" value="Pili subunits"/>
    <property type="match status" value="1"/>
</dbReference>
<dbReference type="Gene3D" id="3.30.700.10">
    <property type="entry name" value="Glycoprotein, Type 4 Pilin"/>
    <property type="match status" value="1"/>
</dbReference>
<dbReference type="eggNOG" id="COG2165">
    <property type="taxonomic scope" value="Bacteria"/>
</dbReference>
<dbReference type="HOGENOM" id="CLU_952082_0_0_7"/>
<comment type="caution">
    <text evidence="2">The sequence shown here is derived from an EMBL/GenBank/DDBJ whole genome shotgun (WGS) entry which is preliminary data.</text>
</comment>
<dbReference type="InterPro" id="IPR012902">
    <property type="entry name" value="N_methyl_site"/>
</dbReference>
<reference evidence="2 3" key="1">
    <citation type="submission" date="2010-10" db="EMBL/GenBank/DDBJ databases">
        <authorList>
            <consortium name="The Broad Institute Genome Sequencing Platform"/>
            <person name="Ward D."/>
            <person name="Earl A."/>
            <person name="Feldgarden M."/>
            <person name="Young S.K."/>
            <person name="Gargeya S."/>
            <person name="Zeng Q."/>
            <person name="Alvarado L."/>
            <person name="Berlin A."/>
            <person name="Bochicchio J."/>
            <person name="Chapman S.B."/>
            <person name="Chen Z."/>
            <person name="Freedman E."/>
            <person name="Gellesch M."/>
            <person name="Goldberg J."/>
            <person name="Griggs A."/>
            <person name="Gujja S."/>
            <person name="Heilman E."/>
            <person name="Heiman D."/>
            <person name="Howarth C."/>
            <person name="Mehta T."/>
            <person name="Neiman D."/>
            <person name="Pearson M."/>
            <person name="Roberts A."/>
            <person name="Saif S."/>
            <person name="Shea T."/>
            <person name="Shenoy N."/>
            <person name="Sisk P."/>
            <person name="Stolte C."/>
            <person name="Sykes S."/>
            <person name="White J."/>
            <person name="Yandava C."/>
            <person name="Allen-Vercoe E."/>
            <person name="Sibley C."/>
            <person name="Ambrose C.E."/>
            <person name="Strauss J."/>
            <person name="Daigneault M."/>
            <person name="Haas B."/>
            <person name="Nusbaum C."/>
            <person name="Birren B."/>
        </authorList>
    </citation>
    <scope>NUCLEOTIDE SEQUENCE [LARGE SCALE GENOMIC DNA]</scope>
    <source>
        <strain evidence="2 3">3_1_6</strain>
    </source>
</reference>
<dbReference type="RefSeq" id="WP_005028379.1">
    <property type="nucleotide sequence ID" value="NZ_KE150238.1"/>
</dbReference>
<dbReference type="Proteomes" id="UP000006034">
    <property type="component" value="Unassembled WGS sequence"/>
</dbReference>
<reference evidence="2 3" key="2">
    <citation type="submission" date="2013-04" db="EMBL/GenBank/DDBJ databases">
        <title>The Genome Sequence of Bilophila wadsworthia 3_1_6.</title>
        <authorList>
            <consortium name="The Broad Institute Genomics Platform"/>
            <person name="Earl A."/>
            <person name="Ward D."/>
            <person name="Feldgarden M."/>
            <person name="Gevers D."/>
            <person name="Sibley C."/>
            <person name="Strauss J."/>
            <person name="Allen-Vercoe E."/>
            <person name="Walker B."/>
            <person name="Young S."/>
            <person name="Zeng Q."/>
            <person name="Gargeya S."/>
            <person name="Fitzgerald M."/>
            <person name="Haas B."/>
            <person name="Abouelleil A."/>
            <person name="Allen A.W."/>
            <person name="Alvarado L."/>
            <person name="Arachchi H.M."/>
            <person name="Berlin A.M."/>
            <person name="Chapman S.B."/>
            <person name="Gainer-Dewar J."/>
            <person name="Goldberg J."/>
            <person name="Griggs A."/>
            <person name="Gujja S."/>
            <person name="Hansen M."/>
            <person name="Howarth C."/>
            <person name="Imamovic A."/>
            <person name="Ireland A."/>
            <person name="Larimer J."/>
            <person name="McCowan C."/>
            <person name="Murphy C."/>
            <person name="Pearson M."/>
            <person name="Poon T.W."/>
            <person name="Priest M."/>
            <person name="Roberts A."/>
            <person name="Saif S."/>
            <person name="Shea T."/>
            <person name="Sisk P."/>
            <person name="Sykes S."/>
            <person name="Wortman J."/>
            <person name="Nusbaum C."/>
            <person name="Birren B."/>
        </authorList>
    </citation>
    <scope>NUCLEOTIDE SEQUENCE [LARGE SCALE GENOMIC DNA]</scope>
    <source>
        <strain evidence="2 3">3_1_6</strain>
    </source>
</reference>
<keyword evidence="1" id="KW-0812">Transmembrane</keyword>
<feature type="transmembrane region" description="Helical" evidence="1">
    <location>
        <begin position="12"/>
        <end position="34"/>
    </location>
</feature>
<dbReference type="STRING" id="563192.HMPREF0179_02519"/>
<keyword evidence="1" id="KW-0472">Membrane</keyword>
<dbReference type="AlphaFoldDB" id="E5Y8K1"/>
<evidence type="ECO:0000313" key="3">
    <source>
        <dbReference type="Proteomes" id="UP000006034"/>
    </source>
</evidence>
<dbReference type="InterPro" id="IPR045584">
    <property type="entry name" value="Pilin-like"/>
</dbReference>
<gene>
    <name evidence="2" type="ORF">HMPREF0179_02519</name>
</gene>
<proteinExistence type="predicted"/>
<organism evidence="2 3">
    <name type="scientific">Bilophila wadsworthia (strain 3_1_6)</name>
    <dbReference type="NCBI Taxonomy" id="563192"/>
    <lineage>
        <taxon>Bacteria</taxon>
        <taxon>Pseudomonadati</taxon>
        <taxon>Thermodesulfobacteriota</taxon>
        <taxon>Desulfovibrionia</taxon>
        <taxon>Desulfovibrionales</taxon>
        <taxon>Desulfovibrionaceae</taxon>
        <taxon>Bilophila</taxon>
    </lineage>
</organism>
<dbReference type="NCBIfam" id="TIGR02532">
    <property type="entry name" value="IV_pilin_GFxxxE"/>
    <property type="match status" value="1"/>
</dbReference>
<evidence type="ECO:0000256" key="1">
    <source>
        <dbReference type="SAM" id="Phobius"/>
    </source>
</evidence>
<accession>E5Y8K1</accession>
<dbReference type="OrthoDB" id="5459763at2"/>